<feature type="transmembrane region" description="Helical" evidence="1">
    <location>
        <begin position="20"/>
        <end position="42"/>
    </location>
</feature>
<feature type="transmembrane region" description="Helical" evidence="1">
    <location>
        <begin position="108"/>
        <end position="134"/>
    </location>
</feature>
<dbReference type="EMBL" id="SNZH01000009">
    <property type="protein sequence ID" value="TDR41983.1"/>
    <property type="molecule type" value="Genomic_DNA"/>
</dbReference>
<sequence length="260" mass="28882">MNSVFVDAFRCEWLKRRRSLGAWLVAVGAFFTPAIITVVRLIRHATLPQLYADPLFWTLHWRNAWESMAIFFVPMAAILATSLVVQIEVRNNAWKQVHALPLHTATIFFAKFAVILLMLAQFFVLFVLGIYLSALLPALLVGGVAFPPAPPLRVFLADTALYYLDCLPIVAAQYLLSLRFNNFLVPIGIGFLAWIAALSALSWQYANLVPYAYTMLDFLKDNPDARRAVVSSGMHALAAAWSVLFVAAGYVGFATKAQKG</sequence>
<feature type="transmembrane region" description="Helical" evidence="1">
    <location>
        <begin position="68"/>
        <end position="87"/>
    </location>
</feature>
<dbReference type="RefSeq" id="WP_133819481.1">
    <property type="nucleotide sequence ID" value="NZ_SNZH01000009.1"/>
</dbReference>
<keyword evidence="1" id="KW-0472">Membrane</keyword>
<proteinExistence type="predicted"/>
<feature type="transmembrane region" description="Helical" evidence="1">
    <location>
        <begin position="154"/>
        <end position="176"/>
    </location>
</feature>
<accession>A0A4R6YU53</accession>
<evidence type="ECO:0000313" key="2">
    <source>
        <dbReference type="EMBL" id="TDR41983.1"/>
    </source>
</evidence>
<evidence type="ECO:0000313" key="3">
    <source>
        <dbReference type="Proteomes" id="UP000295293"/>
    </source>
</evidence>
<feature type="transmembrane region" description="Helical" evidence="1">
    <location>
        <begin position="183"/>
        <end position="206"/>
    </location>
</feature>
<organism evidence="2 3">
    <name type="scientific">Tahibacter aquaticus</name>
    <dbReference type="NCBI Taxonomy" id="520092"/>
    <lineage>
        <taxon>Bacteria</taxon>
        <taxon>Pseudomonadati</taxon>
        <taxon>Pseudomonadota</taxon>
        <taxon>Gammaproteobacteria</taxon>
        <taxon>Lysobacterales</taxon>
        <taxon>Rhodanobacteraceae</taxon>
        <taxon>Tahibacter</taxon>
    </lineage>
</organism>
<keyword evidence="3" id="KW-1185">Reference proteome</keyword>
<evidence type="ECO:0008006" key="4">
    <source>
        <dbReference type="Google" id="ProtNLM"/>
    </source>
</evidence>
<feature type="transmembrane region" description="Helical" evidence="1">
    <location>
        <begin position="233"/>
        <end position="253"/>
    </location>
</feature>
<gene>
    <name evidence="2" type="ORF">DFR29_10939</name>
</gene>
<reference evidence="2 3" key="1">
    <citation type="submission" date="2019-03" db="EMBL/GenBank/DDBJ databases">
        <title>Genomic Encyclopedia of Type Strains, Phase IV (KMG-IV): sequencing the most valuable type-strain genomes for metagenomic binning, comparative biology and taxonomic classification.</title>
        <authorList>
            <person name="Goeker M."/>
        </authorList>
    </citation>
    <scope>NUCLEOTIDE SEQUENCE [LARGE SCALE GENOMIC DNA]</scope>
    <source>
        <strain evidence="2 3">DSM 21667</strain>
    </source>
</reference>
<dbReference type="Proteomes" id="UP000295293">
    <property type="component" value="Unassembled WGS sequence"/>
</dbReference>
<protein>
    <recommendedName>
        <fullName evidence="4">ABC-2 family transporter</fullName>
    </recommendedName>
</protein>
<evidence type="ECO:0000256" key="1">
    <source>
        <dbReference type="SAM" id="Phobius"/>
    </source>
</evidence>
<dbReference type="Pfam" id="PF12730">
    <property type="entry name" value="ABC2_membrane_4"/>
    <property type="match status" value="1"/>
</dbReference>
<keyword evidence="1" id="KW-0812">Transmembrane</keyword>
<comment type="caution">
    <text evidence="2">The sequence shown here is derived from an EMBL/GenBank/DDBJ whole genome shotgun (WGS) entry which is preliminary data.</text>
</comment>
<dbReference type="OrthoDB" id="5946463at2"/>
<keyword evidence="1" id="KW-1133">Transmembrane helix</keyword>
<dbReference type="AlphaFoldDB" id="A0A4R6YU53"/>
<dbReference type="CDD" id="cd21809">
    <property type="entry name" value="ABC-2_lan_permease-like"/>
    <property type="match status" value="1"/>
</dbReference>
<name>A0A4R6YU53_9GAMM</name>